<keyword evidence="4" id="KW-1185">Reference proteome</keyword>
<dbReference type="Proteomes" id="UP000596742">
    <property type="component" value="Unassembled WGS sequence"/>
</dbReference>
<gene>
    <name evidence="3" type="ORF">MGAL_10B085689</name>
</gene>
<evidence type="ECO:0000256" key="1">
    <source>
        <dbReference type="SAM" id="MobiDB-lite"/>
    </source>
</evidence>
<feature type="region of interest" description="Disordered" evidence="1">
    <location>
        <begin position="352"/>
        <end position="371"/>
    </location>
</feature>
<feature type="domain" description="Endonuclease/exonuclease/phosphatase" evidence="2">
    <location>
        <begin position="382"/>
        <end position="518"/>
    </location>
</feature>
<evidence type="ECO:0000313" key="4">
    <source>
        <dbReference type="Proteomes" id="UP000596742"/>
    </source>
</evidence>
<evidence type="ECO:0000259" key="2">
    <source>
        <dbReference type="Pfam" id="PF03372"/>
    </source>
</evidence>
<dbReference type="SUPFAM" id="SSF56219">
    <property type="entry name" value="DNase I-like"/>
    <property type="match status" value="1"/>
</dbReference>
<protein>
    <recommendedName>
        <fullName evidence="2">Endonuclease/exonuclease/phosphatase domain-containing protein</fullName>
    </recommendedName>
</protein>
<sequence length="769" mass="87971">MQNFDLAVFDPLNRKSADTYVQSVMTSNNIKTTTAHIHSDMNKYIYDECDKIIRTKRHLSNDSNTPDNVKKLKPVSDDMINLDILQDDSEINMAQFKDNDCQGQSTNNELGELKSLVKGLAGTMNNFCEMITKRIDDFENNIPNQIASMIDKKVTIEIQKVQKQFQTEIKGVTEKVECMEKSYADIVKQASANTDIDNSEKCRIVIRNIPESSNENVENKINGLIRDGLHLKDVKVVSAERKKSFREGKSGVIIASLSSTSDKRKVMDKKRELKNSRNYKDVFVENSIPLAQRILNSNLRNIVNAIGNDNLEVKGSRVQFKSRKYGHNKNVDSANSQSRDITRIPENEEINRESNGMNRGGYNKRGRGNKSNRGYRGRMACINSLDVDILGIGETHLINSNSINIKGYKWYGHNRKNIHIRAKCGSGGVGFLIRQEIVDVFNIEIVNDVTDGILWVKLQDKLCLSNIFYVCAVYLPPENSTRAVNVHDFMETLMTHIYTIPNGHAFYICGDWNSRCSDFSDFIEGVDQLPERNIVDFQHNSYGSVFCDFLIDVNCCILNGRNSLHNDYTFISTRGSSVVDYCVLPYEQLKSFSDFTVHRTTELIKNIGMVDKFDLRRIVPDHSVLTWSMSLNFNFVDNISLNDHEPVRKVKYSADNIPQDWLCDPTIITSIDNIISYLEHSETTQFAIDDMYDSFVTVMKSEMSQKLPCKTVLYNSNNNKPRRCQKPWWTDNLGTLWNDVCKAEKVWTKCKGNTSKNLRHLYVEKKKTV</sequence>
<dbReference type="Pfam" id="PF03372">
    <property type="entry name" value="Exo_endo_phos"/>
    <property type="match status" value="1"/>
</dbReference>
<dbReference type="Gene3D" id="3.60.10.10">
    <property type="entry name" value="Endonuclease/exonuclease/phosphatase"/>
    <property type="match status" value="1"/>
</dbReference>
<feature type="compositionally biased region" description="Basic residues" evidence="1">
    <location>
        <begin position="362"/>
        <end position="371"/>
    </location>
</feature>
<comment type="caution">
    <text evidence="3">The sequence shown here is derived from an EMBL/GenBank/DDBJ whole genome shotgun (WGS) entry which is preliminary data.</text>
</comment>
<dbReference type="AlphaFoldDB" id="A0A8B6FR11"/>
<dbReference type="OrthoDB" id="6172490at2759"/>
<reference evidence="3" key="1">
    <citation type="submission" date="2018-11" db="EMBL/GenBank/DDBJ databases">
        <authorList>
            <person name="Alioto T."/>
            <person name="Alioto T."/>
        </authorList>
    </citation>
    <scope>NUCLEOTIDE SEQUENCE</scope>
</reference>
<proteinExistence type="predicted"/>
<dbReference type="InterPro" id="IPR005135">
    <property type="entry name" value="Endo/exonuclease/phosphatase"/>
</dbReference>
<organism evidence="3 4">
    <name type="scientific">Mytilus galloprovincialis</name>
    <name type="common">Mediterranean mussel</name>
    <dbReference type="NCBI Taxonomy" id="29158"/>
    <lineage>
        <taxon>Eukaryota</taxon>
        <taxon>Metazoa</taxon>
        <taxon>Spiralia</taxon>
        <taxon>Lophotrochozoa</taxon>
        <taxon>Mollusca</taxon>
        <taxon>Bivalvia</taxon>
        <taxon>Autobranchia</taxon>
        <taxon>Pteriomorphia</taxon>
        <taxon>Mytilida</taxon>
        <taxon>Mytiloidea</taxon>
        <taxon>Mytilidae</taxon>
        <taxon>Mytilinae</taxon>
        <taxon>Mytilus</taxon>
    </lineage>
</organism>
<accession>A0A8B6FR11</accession>
<name>A0A8B6FR11_MYTGA</name>
<evidence type="ECO:0000313" key="3">
    <source>
        <dbReference type="EMBL" id="VDI52313.1"/>
    </source>
</evidence>
<dbReference type="InterPro" id="IPR036691">
    <property type="entry name" value="Endo/exonu/phosph_ase_sf"/>
</dbReference>
<dbReference type="EMBL" id="UYJE01007163">
    <property type="protein sequence ID" value="VDI52313.1"/>
    <property type="molecule type" value="Genomic_DNA"/>
</dbReference>